<dbReference type="AlphaFoldDB" id="A0A1I6UBR4"/>
<keyword evidence="4" id="KW-1185">Reference proteome</keyword>
<protein>
    <submittedName>
        <fullName evidence="3">Germination protein M</fullName>
    </submittedName>
</protein>
<dbReference type="Pfam" id="PF10646">
    <property type="entry name" value="Germane"/>
    <property type="match status" value="2"/>
</dbReference>
<evidence type="ECO:0000259" key="2">
    <source>
        <dbReference type="SMART" id="SM00909"/>
    </source>
</evidence>
<dbReference type="SMART" id="SM00909">
    <property type="entry name" value="Germane"/>
    <property type="match status" value="2"/>
</dbReference>
<evidence type="ECO:0000313" key="4">
    <source>
        <dbReference type="Proteomes" id="UP000198660"/>
    </source>
</evidence>
<evidence type="ECO:0000313" key="3">
    <source>
        <dbReference type="EMBL" id="SFS98873.1"/>
    </source>
</evidence>
<dbReference type="EMBL" id="FPAA01000015">
    <property type="protein sequence ID" value="SFS98873.1"/>
    <property type="molecule type" value="Genomic_DNA"/>
</dbReference>
<sequence>MKEVGKEFPSSFFDVHNRVYPYESCFLFFLDKQVGIFSLGARIHVSETLSREGIIMGKKWLKGAVALIAFPLLLSGCMFGPDQEGATPIDPPPKKMDTNEKDKSNEKSKENQSSGKTDKKGSTAKAAKKNELELYFMTDSGYLAPYALNIPKVEGIAKEAVKYMVKDGPGESMLPKGFSGILPKNTQVKGLEIKEGTATINLSKEFLSYKKEMEGDILSAITWTLTGFDSVKRVNIQVDGKALETMPKGKSAAQHLTRAGGINVELAQGIDAAHSMPVTLYFLGQTPENDIYYVPVTRMINRSSNVAEATLKELVRGPLTGSDLVTALAETTKVNGVQVKGDTAIADFGKELLQYSDKHEASEDALKTIILSLTENSAVKKVKITVDGKSDVSEDKSFEKPVSRPEKVNPGGI</sequence>
<evidence type="ECO:0000256" key="1">
    <source>
        <dbReference type="SAM" id="MobiDB-lite"/>
    </source>
</evidence>
<name>A0A1I6UBR4_9BACL</name>
<feature type="region of interest" description="Disordered" evidence="1">
    <location>
        <begin position="84"/>
        <end position="124"/>
    </location>
</feature>
<feature type="compositionally biased region" description="Basic and acidic residues" evidence="1">
    <location>
        <begin position="390"/>
        <end position="407"/>
    </location>
</feature>
<feature type="domain" description="GerMN" evidence="2">
    <location>
        <begin position="307"/>
        <end position="395"/>
    </location>
</feature>
<dbReference type="InterPro" id="IPR019606">
    <property type="entry name" value="GerMN"/>
</dbReference>
<dbReference type="Proteomes" id="UP000198660">
    <property type="component" value="Unassembled WGS sequence"/>
</dbReference>
<gene>
    <name evidence="3" type="ORF">SAMN05444972_11530</name>
</gene>
<accession>A0A1I6UBR4</accession>
<feature type="region of interest" description="Disordered" evidence="1">
    <location>
        <begin position="390"/>
        <end position="413"/>
    </location>
</feature>
<feature type="domain" description="GerMN" evidence="2">
    <location>
        <begin position="157"/>
        <end position="247"/>
    </location>
</feature>
<organism evidence="3 4">
    <name type="scientific">Marininema halotolerans</name>
    <dbReference type="NCBI Taxonomy" id="1155944"/>
    <lineage>
        <taxon>Bacteria</taxon>
        <taxon>Bacillati</taxon>
        <taxon>Bacillota</taxon>
        <taxon>Bacilli</taxon>
        <taxon>Bacillales</taxon>
        <taxon>Thermoactinomycetaceae</taxon>
        <taxon>Marininema</taxon>
    </lineage>
</organism>
<reference evidence="4" key="1">
    <citation type="submission" date="2016-10" db="EMBL/GenBank/DDBJ databases">
        <authorList>
            <person name="Varghese N."/>
            <person name="Submissions S."/>
        </authorList>
    </citation>
    <scope>NUCLEOTIDE SEQUENCE [LARGE SCALE GENOMIC DNA]</scope>
    <source>
        <strain evidence="4">DSM 45789</strain>
    </source>
</reference>
<proteinExistence type="predicted"/>
<feature type="compositionally biased region" description="Basic and acidic residues" evidence="1">
    <location>
        <begin position="92"/>
        <end position="121"/>
    </location>
</feature>